<dbReference type="InterPro" id="IPR019921">
    <property type="entry name" value="Lucif-like_OxRdtase_Rv2161c"/>
</dbReference>
<dbReference type="RefSeq" id="WP_151591994.1">
    <property type="nucleotide sequence ID" value="NZ_WBMS02000003.1"/>
</dbReference>
<dbReference type="GO" id="GO:0046306">
    <property type="term" value="P:alkanesulfonate catabolic process"/>
    <property type="evidence" value="ECO:0007669"/>
    <property type="project" value="TreeGrafter"/>
</dbReference>
<evidence type="ECO:0000313" key="7">
    <source>
        <dbReference type="Proteomes" id="UP000462055"/>
    </source>
</evidence>
<name>A0A6I4M7W9_9ACTN</name>
<keyword evidence="4" id="KW-0503">Monooxygenase</keyword>
<comment type="caution">
    <text evidence="6">The sequence shown here is derived from an EMBL/GenBank/DDBJ whole genome shotgun (WGS) entry which is preliminary data.</text>
</comment>
<proteinExistence type="predicted"/>
<dbReference type="Pfam" id="PF00296">
    <property type="entry name" value="Bac_luciferase"/>
    <property type="match status" value="1"/>
</dbReference>
<dbReference type="EC" id="1.-.-.-" evidence="6"/>
<keyword evidence="1" id="KW-0285">Flavoprotein</keyword>
<evidence type="ECO:0000259" key="5">
    <source>
        <dbReference type="Pfam" id="PF00296"/>
    </source>
</evidence>
<gene>
    <name evidence="6" type="ORF">F8568_005440</name>
</gene>
<dbReference type="PANTHER" id="PTHR42847:SF4">
    <property type="entry name" value="ALKANESULFONATE MONOOXYGENASE-RELATED"/>
    <property type="match status" value="1"/>
</dbReference>
<dbReference type="InterPro" id="IPR011251">
    <property type="entry name" value="Luciferase-like_dom"/>
</dbReference>
<dbReference type="GO" id="GO:0008726">
    <property type="term" value="F:alkanesulfonate monooxygenase activity"/>
    <property type="evidence" value="ECO:0007669"/>
    <property type="project" value="TreeGrafter"/>
</dbReference>
<evidence type="ECO:0000256" key="1">
    <source>
        <dbReference type="ARBA" id="ARBA00022630"/>
    </source>
</evidence>
<dbReference type="InterPro" id="IPR036661">
    <property type="entry name" value="Luciferase-like_sf"/>
</dbReference>
<dbReference type="Gene3D" id="3.20.20.30">
    <property type="entry name" value="Luciferase-like domain"/>
    <property type="match status" value="1"/>
</dbReference>
<dbReference type="SUPFAM" id="SSF51679">
    <property type="entry name" value="Bacterial luciferase-like"/>
    <property type="match status" value="1"/>
</dbReference>
<evidence type="ECO:0000256" key="3">
    <source>
        <dbReference type="ARBA" id="ARBA00023002"/>
    </source>
</evidence>
<evidence type="ECO:0000256" key="4">
    <source>
        <dbReference type="ARBA" id="ARBA00023033"/>
    </source>
</evidence>
<dbReference type="Proteomes" id="UP000462055">
    <property type="component" value="Unassembled WGS sequence"/>
</dbReference>
<sequence length="286" mass="31098">MDIGLHLGSVNPRWWAEVAAEADRLGFESLWLPEHLVVPLGAAGSPHRGAGHPPIPPDVPAFDVFGVLGHLAARTSRIRLGTCVYNIGLRHPFVTARGATTVDVLSGGRLALGIGASWLRAEWEAVGLDFDRRGPRVDEAITVCRRLWSEKVVEHHGEFFDFEPVAFEPKPVQEGGPALHIGGDGAAALRRAATVGAGWMPMNHALEDLPRSLARLRELADRAGRRSPIEVTLAAGRDVSRLEDVERHLEAGVTRLIVTPWAASREAFDGMRRFADEVLTPLQTLS</sequence>
<keyword evidence="2" id="KW-0288">FMN</keyword>
<reference evidence="6" key="1">
    <citation type="submission" date="2019-12" db="EMBL/GenBank/DDBJ databases">
        <title>Actinomadura physcomitrii sp. nov., a novel actinomycete isolated from moss [Physcomitrium sphaericum (Ludw) Fuernr].</title>
        <authorList>
            <person name="Zhuang X."/>
        </authorList>
    </citation>
    <scope>NUCLEOTIDE SEQUENCE [LARGE SCALE GENOMIC DNA]</scope>
    <source>
        <strain evidence="6">LD22</strain>
    </source>
</reference>
<dbReference type="PANTHER" id="PTHR42847">
    <property type="entry name" value="ALKANESULFONATE MONOOXYGENASE"/>
    <property type="match status" value="1"/>
</dbReference>
<protein>
    <submittedName>
        <fullName evidence="6">TIGR03619 family F420-dependent LLM class oxidoreductase</fullName>
        <ecNumber evidence="6">1.-.-.-</ecNumber>
    </submittedName>
</protein>
<keyword evidence="3 6" id="KW-0560">Oxidoreductase</keyword>
<feature type="domain" description="Luciferase-like" evidence="5">
    <location>
        <begin position="11"/>
        <end position="239"/>
    </location>
</feature>
<dbReference type="EMBL" id="WBMS02000003">
    <property type="protein sequence ID" value="MVZ99830.1"/>
    <property type="molecule type" value="Genomic_DNA"/>
</dbReference>
<dbReference type="NCBIfam" id="TIGR03619">
    <property type="entry name" value="F420_Rv2161c"/>
    <property type="match status" value="1"/>
</dbReference>
<organism evidence="6 7">
    <name type="scientific">Actinomadura physcomitrii</name>
    <dbReference type="NCBI Taxonomy" id="2650748"/>
    <lineage>
        <taxon>Bacteria</taxon>
        <taxon>Bacillati</taxon>
        <taxon>Actinomycetota</taxon>
        <taxon>Actinomycetes</taxon>
        <taxon>Streptosporangiales</taxon>
        <taxon>Thermomonosporaceae</taxon>
        <taxon>Actinomadura</taxon>
    </lineage>
</organism>
<dbReference type="InterPro" id="IPR050172">
    <property type="entry name" value="SsuD_RutA_monooxygenase"/>
</dbReference>
<keyword evidence="7" id="KW-1185">Reference proteome</keyword>
<accession>A0A6I4M7W9</accession>
<dbReference type="AlphaFoldDB" id="A0A6I4M7W9"/>
<evidence type="ECO:0000256" key="2">
    <source>
        <dbReference type="ARBA" id="ARBA00022643"/>
    </source>
</evidence>
<evidence type="ECO:0000313" key="6">
    <source>
        <dbReference type="EMBL" id="MVZ99830.1"/>
    </source>
</evidence>